<accession>A0A3L8P449</accession>
<comment type="caution">
    <text evidence="1">The sequence shown here is derived from an EMBL/GenBank/DDBJ whole genome shotgun (WGS) entry which is preliminary data.</text>
</comment>
<proteinExistence type="predicted"/>
<keyword evidence="2" id="KW-1185">Reference proteome</keyword>
<name>A0A3L8P449_9ACTN</name>
<reference evidence="1 2" key="1">
    <citation type="submission" date="2018-10" db="EMBL/GenBank/DDBJ databases">
        <title>Marmoricola sp. 4Q3S-7 whole genome shotgun sequence.</title>
        <authorList>
            <person name="Li F."/>
        </authorList>
    </citation>
    <scope>NUCLEOTIDE SEQUENCE [LARGE SCALE GENOMIC DNA]</scope>
    <source>
        <strain evidence="1 2">4Q3S-7</strain>
    </source>
</reference>
<organism evidence="1 2">
    <name type="scientific">Nocardioides mangrovicus</name>
    <dbReference type="NCBI Taxonomy" id="2478913"/>
    <lineage>
        <taxon>Bacteria</taxon>
        <taxon>Bacillati</taxon>
        <taxon>Actinomycetota</taxon>
        <taxon>Actinomycetes</taxon>
        <taxon>Propionibacteriales</taxon>
        <taxon>Nocardioidaceae</taxon>
        <taxon>Nocardioides</taxon>
    </lineage>
</organism>
<dbReference type="RefSeq" id="WP_121805819.1">
    <property type="nucleotide sequence ID" value="NZ_RDBE01000006.1"/>
</dbReference>
<dbReference type="OrthoDB" id="511192at2"/>
<dbReference type="EMBL" id="RDBE01000006">
    <property type="protein sequence ID" value="RLV50055.1"/>
    <property type="molecule type" value="Genomic_DNA"/>
</dbReference>
<evidence type="ECO:0000313" key="1">
    <source>
        <dbReference type="EMBL" id="RLV50055.1"/>
    </source>
</evidence>
<sequence>MSHAPAPQQFDEPTWAIQVVFDPDEPWRDFAYTVGLVERGLPELHAYAYPSLGEDAAPDWRFGARDLCALLDAAAARLVAGDIAVGSEWLARYDDGLTTVSLRLDPPGDRDQLEAWLVEPDAQVLPVRWSVSRAPRGPRRRLDPDEHADLKQRYRALAELVDPMVDLPPAWRLPRRASYQPAQRYGPRTPLVLARAARLCSLDPVQLATVLSRSAAVEQTGSLTWPIAVAAALARPLGLEDALHQLHADAHHVLALFGQDGRLAQRWRDAVALCEGPAQGQDTLSREYRRALRGLFHDAVIAALAAELLGRDATPAVRLHALGPVLRPELPDGAPPGPEWAAAPVVVAAVEGLVADVAAPRLRHLMLRHLAAREDDEAYEMLLWRLEGHALSSACSLPLRERAHPELQVWLGAVAAAVVHRARLSATEVERLCAPAVGLVPGLRQVLNDPL</sequence>
<dbReference type="Proteomes" id="UP000281708">
    <property type="component" value="Unassembled WGS sequence"/>
</dbReference>
<protein>
    <submittedName>
        <fullName evidence="1">Uncharacterized protein</fullName>
    </submittedName>
</protein>
<dbReference type="AlphaFoldDB" id="A0A3L8P449"/>
<evidence type="ECO:0000313" key="2">
    <source>
        <dbReference type="Proteomes" id="UP000281708"/>
    </source>
</evidence>
<gene>
    <name evidence="1" type="ORF">D9V37_09340</name>
</gene>